<sequence length="71" mass="7435">MTDEAPINESSTPASVMVLASLLGKMVDCGCPIVGQVYEKKTSMGSRKLTCFATGSPLSIQENIGKRIADG</sequence>
<dbReference type="AlphaFoldDB" id="A0A4Y3PRX0"/>
<proteinExistence type="predicted"/>
<reference evidence="1 2" key="1">
    <citation type="submission" date="2019-06" db="EMBL/GenBank/DDBJ databases">
        <title>Whole genome shotgun sequence of Brevibacillus parabrevis NBRC 12334.</title>
        <authorList>
            <person name="Hosoyama A."/>
            <person name="Uohara A."/>
            <person name="Ohji S."/>
            <person name="Ichikawa N."/>
        </authorList>
    </citation>
    <scope>NUCLEOTIDE SEQUENCE [LARGE SCALE GENOMIC DNA]</scope>
    <source>
        <strain evidence="1 2">NBRC 12334</strain>
    </source>
</reference>
<accession>A0A4Y3PRX0</accession>
<name>A0A4Y3PRX0_BREPA</name>
<dbReference type="Proteomes" id="UP000316882">
    <property type="component" value="Unassembled WGS sequence"/>
</dbReference>
<comment type="caution">
    <text evidence="1">The sequence shown here is derived from an EMBL/GenBank/DDBJ whole genome shotgun (WGS) entry which is preliminary data.</text>
</comment>
<evidence type="ECO:0000313" key="1">
    <source>
        <dbReference type="EMBL" id="GEB34706.1"/>
    </source>
</evidence>
<keyword evidence="2" id="KW-1185">Reference proteome</keyword>
<organism evidence="1 2">
    <name type="scientific">Brevibacillus parabrevis</name>
    <dbReference type="NCBI Taxonomy" id="54914"/>
    <lineage>
        <taxon>Bacteria</taxon>
        <taxon>Bacillati</taxon>
        <taxon>Bacillota</taxon>
        <taxon>Bacilli</taxon>
        <taxon>Bacillales</taxon>
        <taxon>Paenibacillaceae</taxon>
        <taxon>Brevibacillus</taxon>
    </lineage>
</organism>
<evidence type="ECO:0000313" key="2">
    <source>
        <dbReference type="Proteomes" id="UP000316882"/>
    </source>
</evidence>
<gene>
    <name evidence="1" type="ORF">BPA01_42860</name>
</gene>
<protein>
    <submittedName>
        <fullName evidence="1">Uncharacterized protein</fullName>
    </submittedName>
</protein>
<dbReference type="EMBL" id="BJMH01000026">
    <property type="protein sequence ID" value="GEB34706.1"/>
    <property type="molecule type" value="Genomic_DNA"/>
</dbReference>